<gene>
    <name evidence="2" type="ORF">Tcan_18858</name>
</gene>
<feature type="compositionally biased region" description="Polar residues" evidence="1">
    <location>
        <begin position="16"/>
        <end position="33"/>
    </location>
</feature>
<organism evidence="2 3">
    <name type="scientific">Toxocara canis</name>
    <name type="common">Canine roundworm</name>
    <dbReference type="NCBI Taxonomy" id="6265"/>
    <lineage>
        <taxon>Eukaryota</taxon>
        <taxon>Metazoa</taxon>
        <taxon>Ecdysozoa</taxon>
        <taxon>Nematoda</taxon>
        <taxon>Chromadorea</taxon>
        <taxon>Rhabditida</taxon>
        <taxon>Spirurina</taxon>
        <taxon>Ascaridomorpha</taxon>
        <taxon>Ascaridoidea</taxon>
        <taxon>Toxocaridae</taxon>
        <taxon>Toxocara</taxon>
    </lineage>
</organism>
<feature type="compositionally biased region" description="Low complexity" evidence="1">
    <location>
        <begin position="36"/>
        <end position="46"/>
    </location>
</feature>
<keyword evidence="3" id="KW-1185">Reference proteome</keyword>
<sequence>MENAYFTYETQNCTFGKANAPSSRSQVPSTFRADSSKTTDTSQSSFDDSLVSFPIRPYLAETAYFINNKLHTQTNQSNMLNRPLIVNDINLLHNRKKGSPHFATSLDCEMCAHHY</sequence>
<evidence type="ECO:0000313" key="2">
    <source>
        <dbReference type="EMBL" id="KHN87375.1"/>
    </source>
</evidence>
<evidence type="ECO:0000256" key="1">
    <source>
        <dbReference type="SAM" id="MobiDB-lite"/>
    </source>
</evidence>
<reference evidence="2 3" key="1">
    <citation type="submission" date="2014-11" db="EMBL/GenBank/DDBJ databases">
        <title>Genetic blueprint of the zoonotic pathogen Toxocara canis.</title>
        <authorList>
            <person name="Zhu X.-Q."/>
            <person name="Korhonen P.K."/>
            <person name="Cai H."/>
            <person name="Young N.D."/>
            <person name="Nejsum P."/>
            <person name="von Samson-Himmelstjerna G."/>
            <person name="Boag P.R."/>
            <person name="Tan P."/>
            <person name="Li Q."/>
            <person name="Min J."/>
            <person name="Yang Y."/>
            <person name="Wang X."/>
            <person name="Fang X."/>
            <person name="Hall R.S."/>
            <person name="Hofmann A."/>
            <person name="Sternberg P.W."/>
            <person name="Jex A.R."/>
            <person name="Gasser R.B."/>
        </authorList>
    </citation>
    <scope>NUCLEOTIDE SEQUENCE [LARGE SCALE GENOMIC DNA]</scope>
    <source>
        <strain evidence="2">PN_DK_2014</strain>
    </source>
</reference>
<evidence type="ECO:0000313" key="3">
    <source>
        <dbReference type="Proteomes" id="UP000031036"/>
    </source>
</evidence>
<feature type="region of interest" description="Disordered" evidence="1">
    <location>
        <begin position="16"/>
        <end position="46"/>
    </location>
</feature>
<accession>A0A0B2W2G7</accession>
<dbReference type="Proteomes" id="UP000031036">
    <property type="component" value="Unassembled WGS sequence"/>
</dbReference>
<protein>
    <submittedName>
        <fullName evidence="2">Uncharacterized protein</fullName>
    </submittedName>
</protein>
<proteinExistence type="predicted"/>
<dbReference type="EMBL" id="JPKZ01000436">
    <property type="protein sequence ID" value="KHN87375.1"/>
    <property type="molecule type" value="Genomic_DNA"/>
</dbReference>
<name>A0A0B2W2G7_TOXCA</name>
<comment type="caution">
    <text evidence="2">The sequence shown here is derived from an EMBL/GenBank/DDBJ whole genome shotgun (WGS) entry which is preliminary data.</text>
</comment>
<dbReference type="AlphaFoldDB" id="A0A0B2W2G7"/>